<gene>
    <name evidence="2" type="ORF">GTQ34_04045</name>
</gene>
<evidence type="ECO:0000259" key="1">
    <source>
        <dbReference type="Pfam" id="PF03992"/>
    </source>
</evidence>
<dbReference type="InterPro" id="IPR011008">
    <property type="entry name" value="Dimeric_a/b-barrel"/>
</dbReference>
<name>A0A964TBQ3_9FLAO</name>
<evidence type="ECO:0000313" key="3">
    <source>
        <dbReference type="Proteomes" id="UP000667650"/>
    </source>
</evidence>
<dbReference type="AlphaFoldDB" id="A0A964TBQ3"/>
<dbReference type="SUPFAM" id="SSF54909">
    <property type="entry name" value="Dimeric alpha+beta barrel"/>
    <property type="match status" value="1"/>
</dbReference>
<accession>A0A964TBQ3</accession>
<feature type="domain" description="ABM" evidence="1">
    <location>
        <begin position="7"/>
        <end position="73"/>
    </location>
</feature>
<dbReference type="EMBL" id="JAAABI010000001">
    <property type="protein sequence ID" value="NAY91083.1"/>
    <property type="molecule type" value="Genomic_DNA"/>
</dbReference>
<dbReference type="Gene3D" id="3.30.70.100">
    <property type="match status" value="1"/>
</dbReference>
<reference evidence="2" key="1">
    <citation type="submission" date="2020-01" db="EMBL/GenBank/DDBJ databases">
        <title>Muricauda ochracea sp. nov., isolated from a tidal flat of Garorim bay in Korea.</title>
        <authorList>
            <person name="Kim D."/>
            <person name="Yoo Y."/>
            <person name="Kim J.-J."/>
        </authorList>
    </citation>
    <scope>NUCLEOTIDE SEQUENCE</scope>
    <source>
        <strain evidence="2">JGD-17</strain>
    </source>
</reference>
<keyword evidence="3" id="KW-1185">Reference proteome</keyword>
<dbReference type="RefSeq" id="WP_166522470.1">
    <property type="nucleotide sequence ID" value="NZ_JAAABI010000001.1"/>
</dbReference>
<sequence length="105" mass="12871">MSKKIFVYIWEYQVKEEFRSEFEKIYGPDGDWVRLFKKANGYVSTDFYQDISDTNRFITVDSWDTKKDRDNFREKFSKEFELLDEHCESFTEEEKIIGDFNHYSN</sequence>
<protein>
    <recommendedName>
        <fullName evidence="1">ABM domain-containing protein</fullName>
    </recommendedName>
</protein>
<comment type="caution">
    <text evidence="2">The sequence shown here is derived from an EMBL/GenBank/DDBJ whole genome shotgun (WGS) entry which is preliminary data.</text>
</comment>
<proteinExistence type="predicted"/>
<dbReference type="Pfam" id="PF03992">
    <property type="entry name" value="ABM"/>
    <property type="match status" value="1"/>
</dbReference>
<evidence type="ECO:0000313" key="2">
    <source>
        <dbReference type="EMBL" id="NAY91083.1"/>
    </source>
</evidence>
<dbReference type="InterPro" id="IPR007138">
    <property type="entry name" value="ABM_dom"/>
</dbReference>
<organism evidence="2 3">
    <name type="scientific">Flagellimonas ochracea</name>
    <dbReference type="NCBI Taxonomy" id="2696472"/>
    <lineage>
        <taxon>Bacteria</taxon>
        <taxon>Pseudomonadati</taxon>
        <taxon>Bacteroidota</taxon>
        <taxon>Flavobacteriia</taxon>
        <taxon>Flavobacteriales</taxon>
        <taxon>Flavobacteriaceae</taxon>
        <taxon>Flagellimonas</taxon>
    </lineage>
</organism>
<dbReference type="Proteomes" id="UP000667650">
    <property type="component" value="Unassembled WGS sequence"/>
</dbReference>